<proteinExistence type="predicted"/>
<protein>
    <submittedName>
        <fullName evidence="1">Uncharacterized protein</fullName>
    </submittedName>
</protein>
<comment type="caution">
    <text evidence="1">The sequence shown here is derived from an EMBL/GenBank/DDBJ whole genome shotgun (WGS) entry which is preliminary data.</text>
</comment>
<name>A0ACB7JAJ3_PLECO</name>
<evidence type="ECO:0000313" key="1">
    <source>
        <dbReference type="EMBL" id="KAG9226408.1"/>
    </source>
</evidence>
<dbReference type="Proteomes" id="UP000824881">
    <property type="component" value="Unassembled WGS sequence"/>
</dbReference>
<organism evidence="1 2">
    <name type="scientific">Pleurotus cornucopiae</name>
    <name type="common">Cornucopia mushroom</name>
    <dbReference type="NCBI Taxonomy" id="5321"/>
    <lineage>
        <taxon>Eukaryota</taxon>
        <taxon>Fungi</taxon>
        <taxon>Dikarya</taxon>
        <taxon>Basidiomycota</taxon>
        <taxon>Agaricomycotina</taxon>
        <taxon>Agaricomycetes</taxon>
        <taxon>Agaricomycetidae</taxon>
        <taxon>Agaricales</taxon>
        <taxon>Pleurotineae</taxon>
        <taxon>Pleurotaceae</taxon>
        <taxon>Pleurotus</taxon>
    </lineage>
</organism>
<gene>
    <name evidence="1" type="ORF">CCMSSC00406_0003287</name>
</gene>
<sequence length="655" mass="73822">MISHFLRHPFQALRELLTNPRYFWAVAALVVVGDAVLTQLIVRFIPYTEIDWETYMAQIAVIMKGETDYSKISGPTGPLVYPAGHVYIHQLLYKITDAGRNMALSQQIYAGLYVSSLILTCCIYRKAGAPNWLLLALPLSKRLHSIYVLRLFNDCWSVTAALAAVLAYQLEMDDLAVLLYSTALSIKMSVLLYLPGLLVLLYKRRGLLTTFRQMITILSFQAVIARTFIKTDPSAYLNGAFDLSRVFLFKWTVNWRMLGEGLFLDRRWAVGLLVGHVSVLVAFGYRWCRPDGGPLPTILRGISRPGTPAGLVPVSPDYVATVLFTSNLIGILFARSLHYQFYSWYAQQLPFLVFRTRYAMPVKLAILVAVEFAWNPLARWDLACIIVLLRNIHPGSFATDVLFLFCSATSVKSMSKQQRKGKAQAPKATRGTKGENPPSPEHNYTFPAIAPKDYLECRTLLDDQILLIDKFLTAAECKQYIQFIDSLPLELTPPKKRGEADRVNYRFSIPSVDFAGQLHSLFQPYVPSLPTPSTWRTSESHHSPVGCNSNIRLYKYNPGQHFGPHYDDSVRDPATGLKSEWTILVYLTGIEDGVEGGETIFYLEQKGKAREAITAPLTRGTALLHRHGSECLLHEGSPVRKGTKYILRSDLMFKY</sequence>
<reference evidence="1 2" key="1">
    <citation type="journal article" date="2021" name="Appl. Environ. Microbiol.">
        <title>Genetic linkage and physical mapping for an oyster mushroom Pleurotus cornucopiae and QTL analysis for the trait cap color.</title>
        <authorList>
            <person name="Zhang Y."/>
            <person name="Gao W."/>
            <person name="Sonnenberg A."/>
            <person name="Chen Q."/>
            <person name="Zhang J."/>
            <person name="Huang C."/>
        </authorList>
    </citation>
    <scope>NUCLEOTIDE SEQUENCE [LARGE SCALE GENOMIC DNA]</scope>
    <source>
        <strain evidence="1">CCMSSC00406</strain>
    </source>
</reference>
<dbReference type="EMBL" id="WQMT02000002">
    <property type="protein sequence ID" value="KAG9226408.1"/>
    <property type="molecule type" value="Genomic_DNA"/>
</dbReference>
<keyword evidence="2" id="KW-1185">Reference proteome</keyword>
<evidence type="ECO:0000313" key="2">
    <source>
        <dbReference type="Proteomes" id="UP000824881"/>
    </source>
</evidence>
<accession>A0ACB7JAJ3</accession>